<dbReference type="Pfam" id="PF16403">
    <property type="entry name" value="Bact_surface_Ig-like"/>
    <property type="match status" value="1"/>
</dbReference>
<keyword evidence="3" id="KW-1185">Reference proteome</keyword>
<dbReference type="InterPro" id="IPR035986">
    <property type="entry name" value="PKD_dom_sf"/>
</dbReference>
<evidence type="ECO:0000313" key="3">
    <source>
        <dbReference type="Proteomes" id="UP001215231"/>
    </source>
</evidence>
<sequence length="483" mass="53534">MWILQKPIRVLFGSTLLLLTACGGGRNSENIELDTTPPVITLHGDSTMTLALGRSYSEPGANANDDEDGVVEVVISGAIDTSTLGHYTLTYTATDTAGNSASITRDIIIAAPRPFITTWETNVNGKAFSDDNQIMIDTDGTGYDYQVDWGDGTVDEHVTGDIVHTYATEGTYTVTINGSFPQLYFEAPIDEYYNLYSSDHNKLRSIEQWGDIQWRSMHRAFAGCKSLISNATDKPDLSNVSDMRSMFEGAEVLNQDLSSWDVSNVTDMSNMFYLAKAFNQDLGSWDVSNVTDMSDMFFLAQAFNQNLGSWNVSNVTNMSGMFHHARAYNQDLNSWDVSNVTDMGAMFSMAEVFNQDLSSWDVSKVTDMGAMFFEAKVFNQDLSNWDVSNVLSMHTMFSGTTNFNQDLSSWDVSNATNMFWMFKGVTLSTENYDALLIGWLNLPLQHDVAFHGGDSQYSNSAQSARDVLTYSYGWEITDGGVAN</sequence>
<name>A0ABY7VJL9_9GAMM</name>
<reference evidence="2 3" key="1">
    <citation type="journal article" date="2022" name="Mar. Drugs">
        <title>Bioassay-Guided Fractionation Leads to the Detection of Cholic Acid Generated by the Rare Thalassomonas sp.</title>
        <authorList>
            <person name="Pheiffer F."/>
            <person name="Schneider Y.K."/>
            <person name="Hansen E.H."/>
            <person name="Andersen J.H."/>
            <person name="Isaksson J."/>
            <person name="Busche T."/>
            <person name="R C."/>
            <person name="Kalinowski J."/>
            <person name="Zyl L.V."/>
            <person name="Trindade M."/>
        </authorList>
    </citation>
    <scope>NUCLEOTIDE SEQUENCE [LARGE SCALE GENOMIC DNA]</scope>
    <source>
        <strain evidence="2 3">A5K-61T</strain>
    </source>
</reference>
<proteinExistence type="predicted"/>
<dbReference type="PROSITE" id="PS51257">
    <property type="entry name" value="PROKAR_LIPOPROTEIN"/>
    <property type="match status" value="1"/>
</dbReference>
<dbReference type="InterPro" id="IPR000601">
    <property type="entry name" value="PKD_dom"/>
</dbReference>
<dbReference type="InterPro" id="IPR032179">
    <property type="entry name" value="Cry22Aa_Ig-like"/>
</dbReference>
<dbReference type="InterPro" id="IPR005046">
    <property type="entry name" value="DUF285"/>
</dbReference>
<dbReference type="NCBIfam" id="TIGR02167">
    <property type="entry name" value="Liste_lipo_26"/>
    <property type="match status" value="7"/>
</dbReference>
<evidence type="ECO:0000313" key="2">
    <source>
        <dbReference type="EMBL" id="WDE13723.1"/>
    </source>
</evidence>
<dbReference type="Gene3D" id="2.60.40.10">
    <property type="entry name" value="Immunoglobulins"/>
    <property type="match status" value="2"/>
</dbReference>
<dbReference type="RefSeq" id="WP_274054152.1">
    <property type="nucleotide sequence ID" value="NZ_CP059693.1"/>
</dbReference>
<protein>
    <submittedName>
        <fullName evidence="2">BspA family leucine-rich repeat surface protein</fullName>
    </submittedName>
</protein>
<feature type="domain" description="PKD" evidence="1">
    <location>
        <begin position="140"/>
        <end position="179"/>
    </location>
</feature>
<dbReference type="SUPFAM" id="SSF49299">
    <property type="entry name" value="PKD domain"/>
    <property type="match status" value="1"/>
</dbReference>
<dbReference type="EMBL" id="CP059693">
    <property type="protein sequence ID" value="WDE13723.1"/>
    <property type="molecule type" value="Genomic_DNA"/>
</dbReference>
<dbReference type="Pfam" id="PF00801">
    <property type="entry name" value="PKD"/>
    <property type="match status" value="1"/>
</dbReference>
<organism evidence="2 3">
    <name type="scientific">Thalassomonas haliotis</name>
    <dbReference type="NCBI Taxonomy" id="485448"/>
    <lineage>
        <taxon>Bacteria</taxon>
        <taxon>Pseudomonadati</taxon>
        <taxon>Pseudomonadota</taxon>
        <taxon>Gammaproteobacteria</taxon>
        <taxon>Alteromonadales</taxon>
        <taxon>Colwelliaceae</taxon>
        <taxon>Thalassomonas</taxon>
    </lineage>
</organism>
<dbReference type="Proteomes" id="UP001215231">
    <property type="component" value="Chromosome"/>
</dbReference>
<dbReference type="Pfam" id="PF03382">
    <property type="entry name" value="DUF285"/>
    <property type="match status" value="1"/>
</dbReference>
<dbReference type="InterPro" id="IPR013783">
    <property type="entry name" value="Ig-like_fold"/>
</dbReference>
<dbReference type="SUPFAM" id="SSF141571">
    <property type="entry name" value="Pentapeptide repeat-like"/>
    <property type="match status" value="1"/>
</dbReference>
<dbReference type="InterPro" id="IPR011889">
    <property type="entry name" value="Liste_lipo_26"/>
</dbReference>
<accession>A0ABY7VJL9</accession>
<dbReference type="CDD" id="cd00146">
    <property type="entry name" value="PKD"/>
    <property type="match status" value="1"/>
</dbReference>
<evidence type="ECO:0000259" key="1">
    <source>
        <dbReference type="PROSITE" id="PS50093"/>
    </source>
</evidence>
<gene>
    <name evidence="2" type="ORF">H3N35_09965</name>
</gene>
<dbReference type="PROSITE" id="PS50093">
    <property type="entry name" value="PKD"/>
    <property type="match status" value="1"/>
</dbReference>